<proteinExistence type="predicted"/>
<organism evidence="1 2">
    <name type="scientific">Dentiscutata erythropus</name>
    <dbReference type="NCBI Taxonomy" id="1348616"/>
    <lineage>
        <taxon>Eukaryota</taxon>
        <taxon>Fungi</taxon>
        <taxon>Fungi incertae sedis</taxon>
        <taxon>Mucoromycota</taxon>
        <taxon>Glomeromycotina</taxon>
        <taxon>Glomeromycetes</taxon>
        <taxon>Diversisporales</taxon>
        <taxon>Gigasporaceae</taxon>
        <taxon>Dentiscutata</taxon>
    </lineage>
</organism>
<dbReference type="OrthoDB" id="2407359at2759"/>
<sequence length="207" mass="24669">MIGCYSSKLGVLNVKYPKIKPNLMQKSFKMVRYGYPNVDEEGFLTCYVPPQLRKIKLKRSRPRFQIIGGRDEIFNWLEEHGDVVCEYNQEFDFQFNHHRRSDYSRSKVNALEIPVLLFDLYYDKENKDDDSSHQHSVIKKIFPFNGKRRMVMEIRPLIRGEEYEHPKNLFRRNTGISGVKLRQILNVWTNSSSLQRQRDPRAACDYE</sequence>
<comment type="caution">
    <text evidence="1">The sequence shown here is derived from an EMBL/GenBank/DDBJ whole genome shotgun (WGS) entry which is preliminary data.</text>
</comment>
<name>A0A9N9FF49_9GLOM</name>
<dbReference type="AlphaFoldDB" id="A0A9N9FF49"/>
<evidence type="ECO:0000313" key="2">
    <source>
        <dbReference type="Proteomes" id="UP000789405"/>
    </source>
</evidence>
<keyword evidence="2" id="KW-1185">Reference proteome</keyword>
<accession>A0A9N9FF49</accession>
<dbReference type="Proteomes" id="UP000789405">
    <property type="component" value="Unassembled WGS sequence"/>
</dbReference>
<protein>
    <submittedName>
        <fullName evidence="1">8473_t:CDS:1</fullName>
    </submittedName>
</protein>
<evidence type="ECO:0000313" key="1">
    <source>
        <dbReference type="EMBL" id="CAG8528758.1"/>
    </source>
</evidence>
<reference evidence="1" key="1">
    <citation type="submission" date="2021-06" db="EMBL/GenBank/DDBJ databases">
        <authorList>
            <person name="Kallberg Y."/>
            <person name="Tangrot J."/>
            <person name="Rosling A."/>
        </authorList>
    </citation>
    <scope>NUCLEOTIDE SEQUENCE</scope>
    <source>
        <strain evidence="1">MA453B</strain>
    </source>
</reference>
<gene>
    <name evidence="1" type="ORF">DERYTH_LOCUS4238</name>
</gene>
<dbReference type="EMBL" id="CAJVPY010001598">
    <property type="protein sequence ID" value="CAG8528758.1"/>
    <property type="molecule type" value="Genomic_DNA"/>
</dbReference>